<protein>
    <submittedName>
        <fullName evidence="1">Uncharacterized protein</fullName>
    </submittedName>
</protein>
<gene>
    <name evidence="1" type="ORF">C2L65_24135</name>
</gene>
<organism evidence="1 2">
    <name type="scientific">Paraburkholderia terrae</name>
    <dbReference type="NCBI Taxonomy" id="311230"/>
    <lineage>
        <taxon>Bacteria</taxon>
        <taxon>Pseudomonadati</taxon>
        <taxon>Pseudomonadota</taxon>
        <taxon>Betaproteobacteria</taxon>
        <taxon>Burkholderiales</taxon>
        <taxon>Burkholderiaceae</taxon>
        <taxon>Paraburkholderia</taxon>
    </lineage>
</organism>
<proteinExistence type="predicted"/>
<dbReference type="EMBL" id="CP026112">
    <property type="protein sequence ID" value="AUT62694.1"/>
    <property type="molecule type" value="Genomic_DNA"/>
</dbReference>
<evidence type="ECO:0000313" key="1">
    <source>
        <dbReference type="EMBL" id="AUT62694.1"/>
    </source>
</evidence>
<name>A0A2I8EV73_9BURK</name>
<dbReference type="AlphaFoldDB" id="A0A2I8EV73"/>
<sequence>MPRASGSNPSGTGQLISDDKTHVIGAFKRSHDIGRLYQHALFGRVGVQQIDIEAVSGDFTQRG</sequence>
<evidence type="ECO:0000313" key="2">
    <source>
        <dbReference type="Proteomes" id="UP000243502"/>
    </source>
</evidence>
<reference evidence="1 2" key="1">
    <citation type="submission" date="2018-01" db="EMBL/GenBank/DDBJ databases">
        <title>Species boundaries and ecological features among Paraburkholderia terrae DSMZ17804T, P. hospita DSMZ17164T and P. caribensis DSMZ13236T.</title>
        <authorList>
            <person name="Pratama A.A."/>
        </authorList>
    </citation>
    <scope>NUCLEOTIDE SEQUENCE [LARGE SCALE GENOMIC DNA]</scope>
    <source>
        <strain evidence="1 2">DSM 17804</strain>
    </source>
</reference>
<dbReference type="KEGG" id="pter:C2L65_24135"/>
<dbReference type="Proteomes" id="UP000243502">
    <property type="component" value="Chromosome 2"/>
</dbReference>
<accession>A0A2I8EV73</accession>